<proteinExistence type="predicted"/>
<accession>A0A4Y2E0P1</accession>
<name>A0A4Y2E0P1_ARAVE</name>
<gene>
    <name evidence="1" type="ORF">AVEN_264305_1</name>
</gene>
<evidence type="ECO:0000313" key="2">
    <source>
        <dbReference type="Proteomes" id="UP000499080"/>
    </source>
</evidence>
<dbReference type="Proteomes" id="UP000499080">
    <property type="component" value="Unassembled WGS sequence"/>
</dbReference>
<keyword evidence="2" id="KW-1185">Reference proteome</keyword>
<dbReference type="AlphaFoldDB" id="A0A4Y2E0P1"/>
<reference evidence="1 2" key="1">
    <citation type="journal article" date="2019" name="Sci. Rep.">
        <title>Orb-weaving spider Araneus ventricosus genome elucidates the spidroin gene catalogue.</title>
        <authorList>
            <person name="Kono N."/>
            <person name="Nakamura H."/>
            <person name="Ohtoshi R."/>
            <person name="Moran D.A.P."/>
            <person name="Shinohara A."/>
            <person name="Yoshida Y."/>
            <person name="Fujiwara M."/>
            <person name="Mori M."/>
            <person name="Tomita M."/>
            <person name="Arakawa K."/>
        </authorList>
    </citation>
    <scope>NUCLEOTIDE SEQUENCE [LARGE SCALE GENOMIC DNA]</scope>
</reference>
<organism evidence="1 2">
    <name type="scientific">Araneus ventricosus</name>
    <name type="common">Orbweaver spider</name>
    <name type="synonym">Epeira ventricosa</name>
    <dbReference type="NCBI Taxonomy" id="182803"/>
    <lineage>
        <taxon>Eukaryota</taxon>
        <taxon>Metazoa</taxon>
        <taxon>Ecdysozoa</taxon>
        <taxon>Arthropoda</taxon>
        <taxon>Chelicerata</taxon>
        <taxon>Arachnida</taxon>
        <taxon>Araneae</taxon>
        <taxon>Araneomorphae</taxon>
        <taxon>Entelegynae</taxon>
        <taxon>Araneoidea</taxon>
        <taxon>Araneidae</taxon>
        <taxon>Araneus</taxon>
    </lineage>
</organism>
<dbReference type="EMBL" id="BGPR01000483">
    <property type="protein sequence ID" value="GBM22622.1"/>
    <property type="molecule type" value="Genomic_DNA"/>
</dbReference>
<evidence type="ECO:0000313" key="1">
    <source>
        <dbReference type="EMBL" id="GBM22622.1"/>
    </source>
</evidence>
<protein>
    <submittedName>
        <fullName evidence="1">Uncharacterized protein</fullName>
    </submittedName>
</protein>
<sequence>MGRFLPAVFDGYEHWVTDTTTGSNLGTGFSWRLFSPNFFSSIILLSTLLAQVNPPECNHRCDYGYKCRACNSRVLFSFLLFRIRIPLDESVTRTELLRNTN</sequence>
<comment type="caution">
    <text evidence="1">The sequence shown here is derived from an EMBL/GenBank/DDBJ whole genome shotgun (WGS) entry which is preliminary data.</text>
</comment>